<feature type="compositionally biased region" description="Basic and acidic residues" evidence="3">
    <location>
        <begin position="63"/>
        <end position="79"/>
    </location>
</feature>
<dbReference type="AlphaFoldDB" id="A0A1W1Z5E4"/>
<dbReference type="Gene3D" id="1.10.287.540">
    <property type="entry name" value="Helix hairpin bin"/>
    <property type="match status" value="1"/>
</dbReference>
<accession>A0A1W1Z5E4</accession>
<dbReference type="PANTHER" id="PTHR37300:SF1">
    <property type="entry name" value="UPF0291 PROTEIN YNZC"/>
    <property type="match status" value="1"/>
</dbReference>
<keyword evidence="5" id="KW-1185">Reference proteome</keyword>
<proteinExistence type="inferred from homology"/>
<dbReference type="RefSeq" id="WP_084099263.1">
    <property type="nucleotide sequence ID" value="NZ_FWXK01000006.1"/>
</dbReference>
<dbReference type="HAMAP" id="MF_01103">
    <property type="entry name" value="UPF0291"/>
    <property type="match status" value="1"/>
</dbReference>
<dbReference type="Pfam" id="PF05979">
    <property type="entry name" value="DUF896"/>
    <property type="match status" value="1"/>
</dbReference>
<evidence type="ECO:0000313" key="5">
    <source>
        <dbReference type="Proteomes" id="UP000243884"/>
    </source>
</evidence>
<dbReference type="Proteomes" id="UP000243884">
    <property type="component" value="Unassembled WGS sequence"/>
</dbReference>
<gene>
    <name evidence="4" type="ORF">SAMN04487984_1141</name>
</gene>
<comment type="subcellular location">
    <subcellularLocation>
        <location evidence="2">Cytoplasm</location>
    </subcellularLocation>
</comment>
<dbReference type="SUPFAM" id="SSF158221">
    <property type="entry name" value="YnzC-like"/>
    <property type="match status" value="1"/>
</dbReference>
<dbReference type="STRING" id="371602.SAMN04487984_1141"/>
<dbReference type="GO" id="GO:0005737">
    <property type="term" value="C:cytoplasm"/>
    <property type="evidence" value="ECO:0007669"/>
    <property type="project" value="UniProtKB-SubCell"/>
</dbReference>
<evidence type="ECO:0000256" key="2">
    <source>
        <dbReference type="HAMAP-Rule" id="MF_01103"/>
    </source>
</evidence>
<dbReference type="InterPro" id="IPR009242">
    <property type="entry name" value="DUF896"/>
</dbReference>
<feature type="region of interest" description="Disordered" evidence="3">
    <location>
        <begin position="52"/>
        <end position="79"/>
    </location>
</feature>
<name>A0A1W1Z5E4_9LACT</name>
<dbReference type="OrthoDB" id="390105at2"/>
<reference evidence="5" key="1">
    <citation type="submission" date="2017-04" db="EMBL/GenBank/DDBJ databases">
        <authorList>
            <person name="Varghese N."/>
            <person name="Submissions S."/>
        </authorList>
    </citation>
    <scope>NUCLEOTIDE SEQUENCE [LARGE SCALE GENOMIC DNA]</scope>
    <source>
        <strain evidence="5">DSM 21500</strain>
    </source>
</reference>
<protein>
    <recommendedName>
        <fullName evidence="2">UPF0291 protein SAMN04487984_1141</fullName>
    </recommendedName>
</protein>
<dbReference type="PANTHER" id="PTHR37300">
    <property type="entry name" value="UPF0291 PROTEIN CBO2609/CLC_2481"/>
    <property type="match status" value="1"/>
</dbReference>
<keyword evidence="1 2" id="KW-0963">Cytoplasm</keyword>
<organism evidence="4 5">
    <name type="scientific">Aerococcus suis</name>
    <dbReference type="NCBI Taxonomy" id="371602"/>
    <lineage>
        <taxon>Bacteria</taxon>
        <taxon>Bacillati</taxon>
        <taxon>Bacillota</taxon>
        <taxon>Bacilli</taxon>
        <taxon>Lactobacillales</taxon>
        <taxon>Aerococcaceae</taxon>
        <taxon>Aerococcus</taxon>
    </lineage>
</organism>
<comment type="similarity">
    <text evidence="2">Belongs to the UPF0291 family.</text>
</comment>
<evidence type="ECO:0000313" key="4">
    <source>
        <dbReference type="EMBL" id="SMC43687.1"/>
    </source>
</evidence>
<evidence type="ECO:0000256" key="3">
    <source>
        <dbReference type="SAM" id="MobiDB-lite"/>
    </source>
</evidence>
<sequence>MDMDQLIKRINELAAKKKAGTLTDDEKAEQQKLRQEYLKRFRSNFKEVLLNTKVQDPEGNDVTPDKVKNIQKNRQSDDH</sequence>
<dbReference type="EMBL" id="FWXK01000006">
    <property type="protein sequence ID" value="SMC43687.1"/>
    <property type="molecule type" value="Genomic_DNA"/>
</dbReference>
<evidence type="ECO:0000256" key="1">
    <source>
        <dbReference type="ARBA" id="ARBA00022490"/>
    </source>
</evidence>